<dbReference type="GO" id="GO:0003735">
    <property type="term" value="F:structural constituent of ribosome"/>
    <property type="evidence" value="ECO:0007669"/>
    <property type="project" value="InterPro"/>
</dbReference>
<evidence type="ECO:0000256" key="8">
    <source>
        <dbReference type="SAM" id="MobiDB-lite"/>
    </source>
</evidence>
<keyword evidence="5" id="KW-0687">Ribonucleoprotein</keyword>
<accession>A0A3A4ZLB4</accession>
<comment type="similarity">
    <text evidence="1">Belongs to the universal ribosomal protein uL3 family.</text>
</comment>
<keyword evidence="2" id="KW-0699">rRNA-binding</keyword>
<evidence type="ECO:0000256" key="1">
    <source>
        <dbReference type="ARBA" id="ARBA00006540"/>
    </source>
</evidence>
<dbReference type="PANTHER" id="PTHR11229">
    <property type="entry name" value="50S RIBOSOMAL PROTEIN L3"/>
    <property type="match status" value="1"/>
</dbReference>
<dbReference type="SUPFAM" id="SSF50447">
    <property type="entry name" value="Translation proteins"/>
    <property type="match status" value="1"/>
</dbReference>
<dbReference type="AlphaFoldDB" id="A0A3A4ZLB4"/>
<evidence type="ECO:0000313" key="10">
    <source>
        <dbReference type="Proteomes" id="UP000265540"/>
    </source>
</evidence>
<evidence type="ECO:0000256" key="3">
    <source>
        <dbReference type="ARBA" id="ARBA00022884"/>
    </source>
</evidence>
<dbReference type="InterPro" id="IPR000597">
    <property type="entry name" value="Ribosomal_uL3"/>
</dbReference>
<dbReference type="Pfam" id="PF00297">
    <property type="entry name" value="Ribosomal_L3"/>
    <property type="match status" value="1"/>
</dbReference>
<dbReference type="GO" id="GO:0005840">
    <property type="term" value="C:ribosome"/>
    <property type="evidence" value="ECO:0007669"/>
    <property type="project" value="UniProtKB-KW"/>
</dbReference>
<dbReference type="Gene3D" id="2.40.30.10">
    <property type="entry name" value="Translation factors"/>
    <property type="match status" value="1"/>
</dbReference>
<sequence length="142" mass="15471">MEKQIIKGKKLNMSQIFLETGVLVPVTIVTCNADVTQELENKDIEITGFSKGKGFTGVMKKWNFKGEMATRGQSNKPRSAGSIGSQTPSRVMKGKKMAGRHGNKQVTIKGLKIVKVYPEKKEVLVSGPVPGARNSSLKIKVL</sequence>
<dbReference type="Proteomes" id="UP000265540">
    <property type="component" value="Unassembled WGS sequence"/>
</dbReference>
<keyword evidence="3" id="KW-0694">RNA-binding</keyword>
<evidence type="ECO:0000256" key="7">
    <source>
        <dbReference type="ARBA" id="ARBA00035457"/>
    </source>
</evidence>
<dbReference type="PANTHER" id="PTHR11229:SF16">
    <property type="entry name" value="LARGE RIBOSOMAL SUBUNIT PROTEIN UL3C"/>
    <property type="match status" value="1"/>
</dbReference>
<dbReference type="EMBL" id="QZJF01000011">
    <property type="protein sequence ID" value="RJR27490.1"/>
    <property type="molecule type" value="Genomic_DNA"/>
</dbReference>
<reference evidence="9 10" key="1">
    <citation type="journal article" date="2017" name="ISME J.">
        <title>Energy and carbon metabolisms in a deep terrestrial subsurface fluid microbial community.</title>
        <authorList>
            <person name="Momper L."/>
            <person name="Jungbluth S.P."/>
            <person name="Lee M.D."/>
            <person name="Amend J.P."/>
        </authorList>
    </citation>
    <scope>NUCLEOTIDE SEQUENCE [LARGE SCALE GENOMIC DNA]</scope>
    <source>
        <strain evidence="9">SURF_46</strain>
    </source>
</reference>
<comment type="caution">
    <text evidence="9">The sequence shown here is derived from an EMBL/GenBank/DDBJ whole genome shotgun (WGS) entry which is preliminary data.</text>
</comment>
<organism evidence="9 10">
    <name type="scientific">candidate division WWE3 bacterium</name>
    <dbReference type="NCBI Taxonomy" id="2053526"/>
    <lineage>
        <taxon>Bacteria</taxon>
        <taxon>Katanobacteria</taxon>
    </lineage>
</organism>
<dbReference type="GO" id="GO:0006412">
    <property type="term" value="P:translation"/>
    <property type="evidence" value="ECO:0007669"/>
    <property type="project" value="InterPro"/>
</dbReference>
<gene>
    <name evidence="9" type="primary">rplC</name>
    <name evidence="9" type="ORF">C4561_02005</name>
</gene>
<dbReference type="GO" id="GO:0019843">
    <property type="term" value="F:rRNA binding"/>
    <property type="evidence" value="ECO:0007669"/>
    <property type="project" value="UniProtKB-KW"/>
</dbReference>
<feature type="region of interest" description="Disordered" evidence="8">
    <location>
        <begin position="67"/>
        <end position="102"/>
    </location>
</feature>
<keyword evidence="4 9" id="KW-0689">Ribosomal protein</keyword>
<proteinExistence type="inferred from homology"/>
<feature type="compositionally biased region" description="Basic residues" evidence="8">
    <location>
        <begin position="92"/>
        <end position="102"/>
    </location>
</feature>
<name>A0A3A4ZLB4_UNCKA</name>
<evidence type="ECO:0000256" key="4">
    <source>
        <dbReference type="ARBA" id="ARBA00022980"/>
    </source>
</evidence>
<protein>
    <recommendedName>
        <fullName evidence="6">Large ribosomal subunit protein uL3</fullName>
    </recommendedName>
    <alternativeName>
        <fullName evidence="7">50S ribosomal protein L3</fullName>
    </alternativeName>
</protein>
<dbReference type="InterPro" id="IPR019927">
    <property type="entry name" value="Ribosomal_uL3_bac/org-type"/>
</dbReference>
<feature type="compositionally biased region" description="Polar residues" evidence="8">
    <location>
        <begin position="71"/>
        <end position="89"/>
    </location>
</feature>
<evidence type="ECO:0000256" key="6">
    <source>
        <dbReference type="ARBA" id="ARBA00035243"/>
    </source>
</evidence>
<dbReference type="InterPro" id="IPR009000">
    <property type="entry name" value="Transl_B-barrel_sf"/>
</dbReference>
<evidence type="ECO:0000256" key="5">
    <source>
        <dbReference type="ARBA" id="ARBA00023274"/>
    </source>
</evidence>
<dbReference type="FunFam" id="2.40.30.10:FF:000004">
    <property type="entry name" value="50S ribosomal protein L3"/>
    <property type="match status" value="1"/>
</dbReference>
<evidence type="ECO:0000313" key="9">
    <source>
        <dbReference type="EMBL" id="RJR27490.1"/>
    </source>
</evidence>
<evidence type="ECO:0000256" key="2">
    <source>
        <dbReference type="ARBA" id="ARBA00022730"/>
    </source>
</evidence>
<dbReference type="GO" id="GO:1990904">
    <property type="term" value="C:ribonucleoprotein complex"/>
    <property type="evidence" value="ECO:0007669"/>
    <property type="project" value="UniProtKB-KW"/>
</dbReference>